<dbReference type="PANTHER" id="PTHR12905:SF0">
    <property type="entry name" value="CALCINEURIN-LIKE PHOSPHOESTERASE DOMAIN-CONTAINING PROTEIN"/>
    <property type="match status" value="1"/>
</dbReference>
<dbReference type="RefSeq" id="XP_033462955.1">
    <property type="nucleotide sequence ID" value="XM_033606223.1"/>
</dbReference>
<feature type="domain" description="Calcineurin-like phosphoesterase" evidence="2">
    <location>
        <begin position="9"/>
        <end position="214"/>
    </location>
</feature>
<feature type="region of interest" description="Disordered" evidence="1">
    <location>
        <begin position="327"/>
        <end position="363"/>
    </location>
</feature>
<keyword evidence="3" id="KW-1185">Reference proteome</keyword>
<feature type="compositionally biased region" description="Basic and acidic residues" evidence="1">
    <location>
        <begin position="336"/>
        <end position="349"/>
    </location>
</feature>
<dbReference type="InterPro" id="IPR029052">
    <property type="entry name" value="Metallo-depent_PP-like"/>
</dbReference>
<reference evidence="4" key="3">
    <citation type="submission" date="2025-08" db="UniProtKB">
        <authorList>
            <consortium name="RefSeq"/>
        </authorList>
    </citation>
    <scope>IDENTIFICATION</scope>
    <source>
        <strain evidence="4">CBS 342.82</strain>
    </source>
</reference>
<dbReference type="OrthoDB" id="630188at2759"/>
<protein>
    <submittedName>
        <fullName evidence="4">Metallo-dependent phosphatase</fullName>
    </submittedName>
</protein>
<dbReference type="InterPro" id="IPR004843">
    <property type="entry name" value="Calcineurin-like_PHP"/>
</dbReference>
<accession>A0A6J3ME81</accession>
<gene>
    <name evidence="4" type="ORF">K489DRAFT_386449</name>
</gene>
<evidence type="ECO:0000313" key="4">
    <source>
        <dbReference type="RefSeq" id="XP_033462955.1"/>
    </source>
</evidence>
<reference evidence="4" key="2">
    <citation type="submission" date="2020-04" db="EMBL/GenBank/DDBJ databases">
        <authorList>
            <consortium name="NCBI Genome Project"/>
        </authorList>
    </citation>
    <scope>NUCLEOTIDE SEQUENCE</scope>
    <source>
        <strain evidence="4">CBS 342.82</strain>
    </source>
</reference>
<organism evidence="4">
    <name type="scientific">Dissoconium aciculare CBS 342.82</name>
    <dbReference type="NCBI Taxonomy" id="1314786"/>
    <lineage>
        <taxon>Eukaryota</taxon>
        <taxon>Fungi</taxon>
        <taxon>Dikarya</taxon>
        <taxon>Ascomycota</taxon>
        <taxon>Pezizomycotina</taxon>
        <taxon>Dothideomycetes</taxon>
        <taxon>Dothideomycetidae</taxon>
        <taxon>Mycosphaerellales</taxon>
        <taxon>Dissoconiaceae</taxon>
        <taxon>Dissoconium</taxon>
    </lineage>
</organism>
<dbReference type="Proteomes" id="UP000504637">
    <property type="component" value="Unplaced"/>
</dbReference>
<dbReference type="Gene3D" id="3.60.21.10">
    <property type="match status" value="1"/>
</dbReference>
<dbReference type="AlphaFoldDB" id="A0A6J3ME81"/>
<dbReference type="PANTHER" id="PTHR12905">
    <property type="entry name" value="METALLOPHOSPHOESTERASE"/>
    <property type="match status" value="1"/>
</dbReference>
<reference evidence="4" key="1">
    <citation type="submission" date="2020-01" db="EMBL/GenBank/DDBJ databases">
        <authorList>
            <consortium name="DOE Joint Genome Institute"/>
            <person name="Haridas S."/>
            <person name="Albert R."/>
            <person name="Binder M."/>
            <person name="Bloem J."/>
            <person name="Labutti K."/>
            <person name="Salamov A."/>
            <person name="Andreopoulos B."/>
            <person name="Baker S.E."/>
            <person name="Barry K."/>
            <person name="Bills G."/>
            <person name="Bluhm B.H."/>
            <person name="Cannon C."/>
            <person name="Castanera R."/>
            <person name="Culley D.E."/>
            <person name="Daum C."/>
            <person name="Ezra D."/>
            <person name="Gonzalez J.B."/>
            <person name="Henrissat B."/>
            <person name="Kuo A."/>
            <person name="Liang C."/>
            <person name="Lipzen A."/>
            <person name="Lutzoni F."/>
            <person name="Magnuson J."/>
            <person name="Mondo S."/>
            <person name="Nolan M."/>
            <person name="Ohm R."/>
            <person name="Pangilinan J."/>
            <person name="Park H.-J."/>
            <person name="Ramirez L."/>
            <person name="Alfaro M."/>
            <person name="Sun H."/>
            <person name="Tritt A."/>
            <person name="Yoshinaga Y."/>
            <person name="Zwiers L.-H."/>
            <person name="Turgeon B.G."/>
            <person name="Goodwin S.B."/>
            <person name="Spatafora J.W."/>
            <person name="Crous P.W."/>
            <person name="Grigoriev I.V."/>
        </authorList>
    </citation>
    <scope>NUCLEOTIDE SEQUENCE</scope>
    <source>
        <strain evidence="4">CBS 342.82</strain>
    </source>
</reference>
<sequence length="363" mass="39708">MSSTKILTRVLVISDTHGASVLQQNLHTSADVLIHCGDLSERSELPEFQNTLNLLKTIDAPLKLIIAGNHDWTLDPLIFAAKLKEAGLEADDERVIETYGTPGQTKKLLQSETAHGIIYLDEAIHSFQLRNGAEVTVYASPYTPSVNEWGFQYGPSIGHEWKMDADRKIEIAITHGPPLGLLDQVGKKRAGCPGLFDATARSQPQLHCFGHIHSAWGARRVAWKPNLAASDLLSHFTAIDNNHSAVLATLSKLGPQKYDSDKEKEAKEQACRANDERGFCLATLEQNRDQGSSPAKTLFVNSALGGSNEDDLVKQLPWMVELLLPRSATESKKRKRDGEDDPISKRDGGYGDGVPSLVASISN</sequence>
<evidence type="ECO:0000256" key="1">
    <source>
        <dbReference type="SAM" id="MobiDB-lite"/>
    </source>
</evidence>
<name>A0A6J3ME81_9PEZI</name>
<dbReference type="SUPFAM" id="SSF56300">
    <property type="entry name" value="Metallo-dependent phosphatases"/>
    <property type="match status" value="1"/>
</dbReference>
<evidence type="ECO:0000313" key="3">
    <source>
        <dbReference type="Proteomes" id="UP000504637"/>
    </source>
</evidence>
<evidence type="ECO:0000259" key="2">
    <source>
        <dbReference type="Pfam" id="PF00149"/>
    </source>
</evidence>
<proteinExistence type="predicted"/>
<dbReference type="InterPro" id="IPR051693">
    <property type="entry name" value="UPF0046_metallophosphoest"/>
</dbReference>
<dbReference type="GeneID" id="54364023"/>
<dbReference type="GO" id="GO:0016787">
    <property type="term" value="F:hydrolase activity"/>
    <property type="evidence" value="ECO:0007669"/>
    <property type="project" value="InterPro"/>
</dbReference>
<dbReference type="Pfam" id="PF00149">
    <property type="entry name" value="Metallophos"/>
    <property type="match status" value="1"/>
</dbReference>
<dbReference type="CDD" id="cd07379">
    <property type="entry name" value="MPP_239FB"/>
    <property type="match status" value="1"/>
</dbReference>